<accession>A0A8S3VCK0</accession>
<dbReference type="InterPro" id="IPR032171">
    <property type="entry name" value="COR-A"/>
</dbReference>
<feature type="compositionally biased region" description="Low complexity" evidence="2">
    <location>
        <begin position="19"/>
        <end position="28"/>
    </location>
</feature>
<dbReference type="AlphaFoldDB" id="A0A8S3VCK0"/>
<keyword evidence="1" id="KW-0677">Repeat</keyword>
<evidence type="ECO:0000313" key="4">
    <source>
        <dbReference type="EMBL" id="CAG2251784.1"/>
    </source>
</evidence>
<comment type="caution">
    <text evidence="4">The sequence shown here is derived from an EMBL/GenBank/DDBJ whole genome shotgun (WGS) entry which is preliminary data.</text>
</comment>
<dbReference type="SUPFAM" id="SSF52540">
    <property type="entry name" value="P-loop containing nucleoside triphosphate hydrolases"/>
    <property type="match status" value="1"/>
</dbReference>
<dbReference type="PANTHER" id="PTHR47679:SF2">
    <property type="entry name" value="C-TERMINAL OF ROC (COR) DOMAIN-CONTAINING PROTEIN"/>
    <property type="match status" value="1"/>
</dbReference>
<name>A0A8S3VCK0_MYTED</name>
<dbReference type="InterPro" id="IPR027417">
    <property type="entry name" value="P-loop_NTPase"/>
</dbReference>
<evidence type="ECO:0000259" key="3">
    <source>
        <dbReference type="Pfam" id="PF16095"/>
    </source>
</evidence>
<dbReference type="InterPro" id="IPR036388">
    <property type="entry name" value="WH-like_DNA-bd_sf"/>
</dbReference>
<keyword evidence="5" id="KW-1185">Reference proteome</keyword>
<dbReference type="Proteomes" id="UP000683360">
    <property type="component" value="Unassembled WGS sequence"/>
</dbReference>
<organism evidence="4 5">
    <name type="scientific">Mytilus edulis</name>
    <name type="common">Blue mussel</name>
    <dbReference type="NCBI Taxonomy" id="6550"/>
    <lineage>
        <taxon>Eukaryota</taxon>
        <taxon>Metazoa</taxon>
        <taxon>Spiralia</taxon>
        <taxon>Lophotrochozoa</taxon>
        <taxon>Mollusca</taxon>
        <taxon>Bivalvia</taxon>
        <taxon>Autobranchia</taxon>
        <taxon>Pteriomorphia</taxon>
        <taxon>Mytilida</taxon>
        <taxon>Mytiloidea</taxon>
        <taxon>Mytilidae</taxon>
        <taxon>Mytilinae</taxon>
        <taxon>Mytilus</taxon>
    </lineage>
</organism>
<proteinExistence type="predicted"/>
<feature type="domain" description="COR" evidence="3">
    <location>
        <begin position="220"/>
        <end position="377"/>
    </location>
</feature>
<dbReference type="PANTHER" id="PTHR47679">
    <property type="entry name" value="PROTEIN TORNADO 1"/>
    <property type="match status" value="1"/>
</dbReference>
<evidence type="ECO:0000256" key="1">
    <source>
        <dbReference type="ARBA" id="ARBA00022737"/>
    </source>
</evidence>
<evidence type="ECO:0000256" key="2">
    <source>
        <dbReference type="SAM" id="MobiDB-lite"/>
    </source>
</evidence>
<dbReference type="OrthoDB" id="40118at2759"/>
<reference evidence="4" key="1">
    <citation type="submission" date="2021-03" db="EMBL/GenBank/DDBJ databases">
        <authorList>
            <person name="Bekaert M."/>
        </authorList>
    </citation>
    <scope>NUCLEOTIDE SEQUENCE</scope>
</reference>
<gene>
    <name evidence="4" type="ORF">MEDL_63415</name>
</gene>
<dbReference type="EMBL" id="CAJPWZ010003098">
    <property type="protein sequence ID" value="CAG2251784.1"/>
    <property type="molecule type" value="Genomic_DNA"/>
</dbReference>
<protein>
    <recommendedName>
        <fullName evidence="3">COR domain-containing protein</fullName>
    </recommendedName>
</protein>
<dbReference type="Gene3D" id="3.40.50.300">
    <property type="entry name" value="P-loop containing nucleotide triphosphate hydrolases"/>
    <property type="match status" value="1"/>
</dbReference>
<feature type="compositionally biased region" description="Basic and acidic residues" evidence="2">
    <location>
        <begin position="1"/>
        <end position="14"/>
    </location>
</feature>
<sequence>MKVNESELNMKDNEYENITNTDTDSTNSENEDNVSSLEMPQDLMSQIFASTSTSSIPSNDYALCGLWDFAGQKDFYATHQVFLTSSAIYLVVADMETDIWKEKEDDTKELTKYVDYWFDSIHCYRTAILSGQEQLNASFDPPVIVVFTGTDRYEQENLNKRKQELEKQLFTVNGKQTKYQHFRKCFYLSNKQKSTEEFGKLRDTISEIAKNMKNWGESVPLKWILLEQLIENNRKKGKNFVKFNDMVKLAKHREIEISDTDELKLFLRFQGKVGNIIYFEDITNLIILEPQWLVNAFRCLVSDKLDINSLNDKRKTICSHWTELQSSGKISNLLITTLFELKGGDQALEQKEDLIKVMKKFDILVEIEGTDTYIMPSKMPSSNLKTVCKTIGVCTESCERTSWFCLKFEFLPPVFFNHLSAWLIKQYQPFKLTDGSSSLALYKEVCVFDFDNSGCDKLLMTMSTDTIALQVVSFDTNKKDLSDLCSNVRNNLENKIEDIKQRYSVEVLYVQRFKCSDGNNESNAISLEDLKAQDSFYCLYHKYTHESKMIYLPWTKHERKMNDAQQNGDGIFDLLCNVENLKEEEVLPKMQEIAAAFKAMEDYDRGKGLKLVKSIAKTFKSDISIIILNKIQHVLQQQQFAETAMKMLTSIDIKGIFITEENKETVLHTLSALLNFSDASLELAKSVAQHGGVKYLTDICNMCTHRPFKDNWSSKVINLTFNRQFHSVHICEEQDCLNIYPPKKDNSYITLV</sequence>
<feature type="region of interest" description="Disordered" evidence="2">
    <location>
        <begin position="1"/>
        <end position="36"/>
    </location>
</feature>
<evidence type="ECO:0000313" key="5">
    <source>
        <dbReference type="Proteomes" id="UP000683360"/>
    </source>
</evidence>
<dbReference type="Pfam" id="PF16095">
    <property type="entry name" value="COR-A"/>
    <property type="match status" value="1"/>
</dbReference>
<dbReference type="Pfam" id="PF08477">
    <property type="entry name" value="Roc"/>
    <property type="match status" value="1"/>
</dbReference>
<dbReference type="Gene3D" id="1.10.10.10">
    <property type="entry name" value="Winged helix-like DNA-binding domain superfamily/Winged helix DNA-binding domain"/>
    <property type="match status" value="1"/>
</dbReference>